<dbReference type="Pfam" id="PF07690">
    <property type="entry name" value="MFS_1"/>
    <property type="match status" value="1"/>
</dbReference>
<feature type="transmembrane region" description="Helical" evidence="7">
    <location>
        <begin position="169"/>
        <end position="188"/>
    </location>
</feature>
<feature type="transmembrane region" description="Helical" evidence="7">
    <location>
        <begin position="194"/>
        <end position="215"/>
    </location>
</feature>
<dbReference type="RefSeq" id="WP_344225178.1">
    <property type="nucleotide sequence ID" value="NZ_BAAAQA010000025.1"/>
</dbReference>
<keyword evidence="2" id="KW-0813">Transport</keyword>
<feature type="transmembrane region" description="Helical" evidence="7">
    <location>
        <begin position="137"/>
        <end position="157"/>
    </location>
</feature>
<feature type="domain" description="Major facilitator superfamily (MFS) profile" evidence="8">
    <location>
        <begin position="42"/>
        <end position="318"/>
    </location>
</feature>
<keyword evidence="4 7" id="KW-1133">Transmembrane helix</keyword>
<feature type="transmembrane region" description="Helical" evidence="7">
    <location>
        <begin position="227"/>
        <end position="246"/>
    </location>
</feature>
<accession>A0ABN2Y306</accession>
<feature type="transmembrane region" description="Helical" evidence="7">
    <location>
        <begin position="252"/>
        <end position="273"/>
    </location>
</feature>
<evidence type="ECO:0000256" key="4">
    <source>
        <dbReference type="ARBA" id="ARBA00022989"/>
    </source>
</evidence>
<keyword evidence="10" id="KW-1185">Reference proteome</keyword>
<organism evidence="9 10">
    <name type="scientific">Kocuria atrinae</name>
    <dbReference type="NCBI Taxonomy" id="592377"/>
    <lineage>
        <taxon>Bacteria</taxon>
        <taxon>Bacillati</taxon>
        <taxon>Actinomycetota</taxon>
        <taxon>Actinomycetes</taxon>
        <taxon>Micrococcales</taxon>
        <taxon>Micrococcaceae</taxon>
        <taxon>Kocuria</taxon>
    </lineage>
</organism>
<proteinExistence type="predicted"/>
<evidence type="ECO:0000256" key="6">
    <source>
        <dbReference type="SAM" id="MobiDB-lite"/>
    </source>
</evidence>
<name>A0ABN2Y306_9MICC</name>
<sequence length="318" mass="33437">MSHAHIQDEPTTGQFQAVADTAARSALELEPERPATKHIVAVISVLVTSALIMILNETVLTVALPNLMADFSITAATAQWLTTGFMLTMAVVIPTTGWMLQRFTTKGLFTAALLLFGIGTAMAAFAPSFAVVLLGRIVQAGGTAIILPLLMTTTLTYVPPAHRGTIMGLNSVVISVAPAIGPTISGMIVNALNWRWVFGLMLPVGMLVLLLGLVLIKTTGETRKIPLDAFSVLLSVFAFGGIVYGLGSMSALFQGSLLPVLALAVGAVALALFTIRQVRLQRATDVALLDVRSVREEATPGARPSDRGLIPATSKIPA</sequence>
<keyword evidence="5 7" id="KW-0472">Membrane</keyword>
<dbReference type="EMBL" id="BAAAQA010000025">
    <property type="protein sequence ID" value="GAA2120936.1"/>
    <property type="molecule type" value="Genomic_DNA"/>
</dbReference>
<feature type="transmembrane region" description="Helical" evidence="7">
    <location>
        <begin position="107"/>
        <end position="131"/>
    </location>
</feature>
<feature type="transmembrane region" description="Helical" evidence="7">
    <location>
        <begin position="80"/>
        <end position="100"/>
    </location>
</feature>
<comment type="caution">
    <text evidence="9">The sequence shown here is derived from an EMBL/GenBank/DDBJ whole genome shotgun (WGS) entry which is preliminary data.</text>
</comment>
<dbReference type="InterPro" id="IPR011701">
    <property type="entry name" value="MFS"/>
</dbReference>
<evidence type="ECO:0000256" key="5">
    <source>
        <dbReference type="ARBA" id="ARBA00023136"/>
    </source>
</evidence>
<dbReference type="InterPro" id="IPR036259">
    <property type="entry name" value="MFS_trans_sf"/>
</dbReference>
<evidence type="ECO:0000256" key="2">
    <source>
        <dbReference type="ARBA" id="ARBA00022448"/>
    </source>
</evidence>
<feature type="transmembrane region" description="Helical" evidence="7">
    <location>
        <begin position="39"/>
        <end position="60"/>
    </location>
</feature>
<keyword evidence="3 7" id="KW-0812">Transmembrane</keyword>
<evidence type="ECO:0000256" key="7">
    <source>
        <dbReference type="SAM" id="Phobius"/>
    </source>
</evidence>
<dbReference type="Proteomes" id="UP001500166">
    <property type="component" value="Unassembled WGS sequence"/>
</dbReference>
<protein>
    <recommendedName>
        <fullName evidence="8">Major facilitator superfamily (MFS) profile domain-containing protein</fullName>
    </recommendedName>
</protein>
<dbReference type="PRINTS" id="PR01036">
    <property type="entry name" value="TCRTETB"/>
</dbReference>
<comment type="subcellular location">
    <subcellularLocation>
        <location evidence="1">Cell membrane</location>
        <topology evidence="1">Multi-pass membrane protein</topology>
    </subcellularLocation>
</comment>
<evidence type="ECO:0000313" key="10">
    <source>
        <dbReference type="Proteomes" id="UP001500166"/>
    </source>
</evidence>
<dbReference type="PROSITE" id="PS50850">
    <property type="entry name" value="MFS"/>
    <property type="match status" value="1"/>
</dbReference>
<dbReference type="SUPFAM" id="SSF103473">
    <property type="entry name" value="MFS general substrate transporter"/>
    <property type="match status" value="1"/>
</dbReference>
<dbReference type="PANTHER" id="PTHR42718:SF9">
    <property type="entry name" value="MAJOR FACILITATOR SUPERFAMILY MULTIDRUG TRANSPORTER MFSC"/>
    <property type="match status" value="1"/>
</dbReference>
<dbReference type="InterPro" id="IPR020846">
    <property type="entry name" value="MFS_dom"/>
</dbReference>
<gene>
    <name evidence="9" type="ORF">GCM10009824_23080</name>
</gene>
<reference evidence="9 10" key="1">
    <citation type="journal article" date="2019" name="Int. J. Syst. Evol. Microbiol.">
        <title>The Global Catalogue of Microorganisms (GCM) 10K type strain sequencing project: providing services to taxonomists for standard genome sequencing and annotation.</title>
        <authorList>
            <consortium name="The Broad Institute Genomics Platform"/>
            <consortium name="The Broad Institute Genome Sequencing Center for Infectious Disease"/>
            <person name="Wu L."/>
            <person name="Ma J."/>
        </authorList>
    </citation>
    <scope>NUCLEOTIDE SEQUENCE [LARGE SCALE GENOMIC DNA]</scope>
    <source>
        <strain evidence="9 10">JCM 15914</strain>
    </source>
</reference>
<evidence type="ECO:0000313" key="9">
    <source>
        <dbReference type="EMBL" id="GAA2120936.1"/>
    </source>
</evidence>
<feature type="region of interest" description="Disordered" evidence="6">
    <location>
        <begin position="299"/>
        <end position="318"/>
    </location>
</feature>
<dbReference type="PANTHER" id="PTHR42718">
    <property type="entry name" value="MAJOR FACILITATOR SUPERFAMILY MULTIDRUG TRANSPORTER MFSC"/>
    <property type="match status" value="1"/>
</dbReference>
<evidence type="ECO:0000256" key="1">
    <source>
        <dbReference type="ARBA" id="ARBA00004651"/>
    </source>
</evidence>
<dbReference type="Gene3D" id="1.20.1720.10">
    <property type="entry name" value="Multidrug resistance protein D"/>
    <property type="match status" value="1"/>
</dbReference>
<evidence type="ECO:0000256" key="3">
    <source>
        <dbReference type="ARBA" id="ARBA00022692"/>
    </source>
</evidence>
<evidence type="ECO:0000259" key="8">
    <source>
        <dbReference type="PROSITE" id="PS50850"/>
    </source>
</evidence>